<feature type="repeat" description="TPR" evidence="3">
    <location>
        <begin position="405"/>
        <end position="438"/>
    </location>
</feature>
<sequence length="489" mass="54548">MINFKSYFFFGIILVFLGFMVSVGYGAQPITLLTVRYGSYSEEQKTRVAFDFSADLPHFSYNTDLEKGEIQFIFENTQAAKGTLKTFLIQDERVDNLSVKETEKGIEATFVLKVPCEITEGNIQKTTLYFDLTKNLTLADSSTSLSEEPTGFGKITGKIYDNLSGKTISGVKISIVDQNQQTISNDNGSYFFQNIPVGKAILDFSHPEYNNESRMVAISENQETYLNIALKRVEGLASPTPTAKPILTTPAPDSIPSTPTIDLFYNQEALELFQLGEYHFQSNHFEEAIDAYQKAIEREPTFAEAYYKLGISLGKLGKPKDGILTLEKALSLDPYNASVYNALGAMYGMLQLYDQAIEQFEKAVDIDPQLSLAYNNMGILFGKQGDHKRALEVLKLAVQIDPESAESQGALGVAYAMAGQPHNAIKPLQEAVRIDPNYAKAHFNLGITYLWLGDFLRAKEQYEILKKLNTEMAQDLLIELQSMEGAIEQ</sequence>
<dbReference type="SUPFAM" id="SSF49452">
    <property type="entry name" value="Starch-binding domain-like"/>
    <property type="match status" value="1"/>
</dbReference>
<reference evidence="4 5" key="1">
    <citation type="journal article" date="2021" name="Nat. Commun.">
        <title>Isolation of a member of the candidate phylum Atribacteria reveals a unique cell membrane structure.</title>
        <authorList>
            <person name="Taiki K."/>
            <person name="Nobu M.K."/>
            <person name="Kusada H."/>
            <person name="Meng X.-Y."/>
            <person name="Hosoki N."/>
            <person name="Uematsu K."/>
            <person name="Yoshioka H."/>
            <person name="Kamagata Y."/>
            <person name="Tamaki H."/>
        </authorList>
    </citation>
    <scope>NUCLEOTIDE SEQUENCE [LARGE SCALE GENOMIC DNA]</scope>
    <source>
        <strain evidence="4 5">RT761</strain>
    </source>
</reference>
<dbReference type="PROSITE" id="PS50293">
    <property type="entry name" value="TPR_REGION"/>
    <property type="match status" value="3"/>
</dbReference>
<feature type="repeat" description="TPR" evidence="3">
    <location>
        <begin position="337"/>
        <end position="370"/>
    </location>
</feature>
<dbReference type="Gene3D" id="1.25.40.10">
    <property type="entry name" value="Tetratricopeptide repeat domain"/>
    <property type="match status" value="2"/>
</dbReference>
<dbReference type="PANTHER" id="PTHR44943">
    <property type="entry name" value="CELLULOSE SYNTHASE OPERON PROTEIN C"/>
    <property type="match status" value="1"/>
</dbReference>
<gene>
    <name evidence="4" type="primary">yrrB_2</name>
    <name evidence="4" type="ORF">RT761_01809</name>
</gene>
<evidence type="ECO:0000313" key="5">
    <source>
        <dbReference type="Proteomes" id="UP000594463"/>
    </source>
</evidence>
<dbReference type="SMART" id="SM00028">
    <property type="entry name" value="TPR"/>
    <property type="match status" value="6"/>
</dbReference>
<evidence type="ECO:0000313" key="4">
    <source>
        <dbReference type="EMBL" id="QPM68588.1"/>
    </source>
</evidence>
<dbReference type="PROSITE" id="PS50005">
    <property type="entry name" value="TPR"/>
    <property type="match status" value="5"/>
</dbReference>
<organism evidence="4 5">
    <name type="scientific">Atribacter laminatus</name>
    <dbReference type="NCBI Taxonomy" id="2847778"/>
    <lineage>
        <taxon>Bacteria</taxon>
        <taxon>Pseudomonadati</taxon>
        <taxon>Atribacterota</taxon>
        <taxon>Atribacteria</taxon>
        <taxon>Atribacterales</taxon>
        <taxon>Atribacteraceae</taxon>
        <taxon>Atribacter</taxon>
    </lineage>
</organism>
<dbReference type="Proteomes" id="UP000594463">
    <property type="component" value="Chromosome"/>
</dbReference>
<dbReference type="Pfam" id="PF13414">
    <property type="entry name" value="TPR_11"/>
    <property type="match status" value="2"/>
</dbReference>
<keyword evidence="1" id="KW-0677">Repeat</keyword>
<name>A0A7T1F303_ATRLM</name>
<dbReference type="RefSeq" id="WP_218111088.1">
    <property type="nucleotide sequence ID" value="NZ_CP065383.1"/>
</dbReference>
<dbReference type="Pfam" id="PF13715">
    <property type="entry name" value="CarbopepD_reg_2"/>
    <property type="match status" value="1"/>
</dbReference>
<feature type="repeat" description="TPR" evidence="3">
    <location>
        <begin position="269"/>
        <end position="302"/>
    </location>
</feature>
<dbReference type="AlphaFoldDB" id="A0A7T1F303"/>
<protein>
    <submittedName>
        <fullName evidence="4">TPR repeat-containing protein YrrB</fullName>
    </submittedName>
</protein>
<feature type="repeat" description="TPR" evidence="3">
    <location>
        <begin position="303"/>
        <end position="336"/>
    </location>
</feature>
<dbReference type="PANTHER" id="PTHR44943:SF8">
    <property type="entry name" value="TPR REPEAT-CONTAINING PROTEIN MJ0263"/>
    <property type="match status" value="1"/>
</dbReference>
<dbReference type="Gene3D" id="2.60.40.1120">
    <property type="entry name" value="Carboxypeptidase-like, regulatory domain"/>
    <property type="match status" value="1"/>
</dbReference>
<dbReference type="EMBL" id="CP065383">
    <property type="protein sequence ID" value="QPM68588.1"/>
    <property type="molecule type" value="Genomic_DNA"/>
</dbReference>
<dbReference type="InterPro" id="IPR019734">
    <property type="entry name" value="TPR_rpt"/>
</dbReference>
<dbReference type="SUPFAM" id="SSF48452">
    <property type="entry name" value="TPR-like"/>
    <property type="match status" value="1"/>
</dbReference>
<dbReference type="InterPro" id="IPR013784">
    <property type="entry name" value="Carb-bd-like_fold"/>
</dbReference>
<evidence type="ECO:0000256" key="3">
    <source>
        <dbReference type="PROSITE-ProRule" id="PRU00339"/>
    </source>
</evidence>
<dbReference type="KEGG" id="alam:RT761_01809"/>
<dbReference type="InterPro" id="IPR051685">
    <property type="entry name" value="Ycf3/AcsC/BcsC/TPR_MFPF"/>
</dbReference>
<proteinExistence type="predicted"/>
<feature type="repeat" description="TPR" evidence="3">
    <location>
        <begin position="371"/>
        <end position="404"/>
    </location>
</feature>
<dbReference type="GO" id="GO:0030246">
    <property type="term" value="F:carbohydrate binding"/>
    <property type="evidence" value="ECO:0007669"/>
    <property type="project" value="InterPro"/>
</dbReference>
<evidence type="ECO:0000256" key="1">
    <source>
        <dbReference type="ARBA" id="ARBA00022737"/>
    </source>
</evidence>
<keyword evidence="2 3" id="KW-0802">TPR repeat</keyword>
<accession>A0A7T1F303</accession>
<keyword evidence="5" id="KW-1185">Reference proteome</keyword>
<evidence type="ECO:0000256" key="2">
    <source>
        <dbReference type="ARBA" id="ARBA00022803"/>
    </source>
</evidence>
<dbReference type="Pfam" id="PF13424">
    <property type="entry name" value="TPR_12"/>
    <property type="match status" value="1"/>
</dbReference>
<dbReference type="InterPro" id="IPR011990">
    <property type="entry name" value="TPR-like_helical_dom_sf"/>
</dbReference>